<dbReference type="EMBL" id="CAJFCJ010000013">
    <property type="protein sequence ID" value="CAD5120850.1"/>
    <property type="molecule type" value="Genomic_DNA"/>
</dbReference>
<evidence type="ECO:0000313" key="2">
    <source>
        <dbReference type="EMBL" id="CAD5120850.1"/>
    </source>
</evidence>
<protein>
    <submittedName>
        <fullName evidence="2">DgyrCDS9402</fullName>
    </submittedName>
</protein>
<dbReference type="OrthoDB" id="6282440at2759"/>
<feature type="region of interest" description="Disordered" evidence="1">
    <location>
        <begin position="252"/>
        <end position="282"/>
    </location>
</feature>
<feature type="compositionally biased region" description="Basic and acidic residues" evidence="1">
    <location>
        <begin position="313"/>
        <end position="323"/>
    </location>
</feature>
<feature type="region of interest" description="Disordered" evidence="1">
    <location>
        <begin position="1"/>
        <end position="60"/>
    </location>
</feature>
<proteinExistence type="predicted"/>
<evidence type="ECO:0000313" key="3">
    <source>
        <dbReference type="Proteomes" id="UP000549394"/>
    </source>
</evidence>
<evidence type="ECO:0000256" key="1">
    <source>
        <dbReference type="SAM" id="MobiDB-lite"/>
    </source>
</evidence>
<feature type="region of interest" description="Disordered" evidence="1">
    <location>
        <begin position="363"/>
        <end position="426"/>
    </location>
</feature>
<accession>A0A7I8VX91</accession>
<feature type="region of interest" description="Disordered" evidence="1">
    <location>
        <begin position="440"/>
        <end position="467"/>
    </location>
</feature>
<keyword evidence="3" id="KW-1185">Reference proteome</keyword>
<reference evidence="2 3" key="1">
    <citation type="submission" date="2020-08" db="EMBL/GenBank/DDBJ databases">
        <authorList>
            <person name="Hejnol A."/>
        </authorList>
    </citation>
    <scope>NUCLEOTIDE SEQUENCE [LARGE SCALE GENOMIC DNA]</scope>
</reference>
<dbReference type="AlphaFoldDB" id="A0A7I8VX91"/>
<feature type="compositionally biased region" description="Basic and acidic residues" evidence="1">
    <location>
        <begin position="265"/>
        <end position="282"/>
    </location>
</feature>
<organism evidence="2 3">
    <name type="scientific">Dimorphilus gyrociliatus</name>
    <dbReference type="NCBI Taxonomy" id="2664684"/>
    <lineage>
        <taxon>Eukaryota</taxon>
        <taxon>Metazoa</taxon>
        <taxon>Spiralia</taxon>
        <taxon>Lophotrochozoa</taxon>
        <taxon>Annelida</taxon>
        <taxon>Polychaeta</taxon>
        <taxon>Polychaeta incertae sedis</taxon>
        <taxon>Dinophilidae</taxon>
        <taxon>Dimorphilus</taxon>
    </lineage>
</organism>
<sequence length="467" mass="52990">MDAKAESKKTEKKKAVVDDVKEKYESGEEKKREKIMREPKKLDNNWEEKNAEPSSPLKDMNLPDAELVLLEAASKHKDKTIYQNGKSANKTAQEPVNRRVVEKVAPPAIAQNVRKMFETGEIPDVHEVRKTKIDLRAKDGGVFENEPCVRNDVIRGNDTSMDELKSLEKGTAKTLKNKWMNISTEEKESKEKKKKDPIKLFNESECTPIVAENQPVVRDDVTKSDYVPDNLDFERGKIKNLGNYFKEAAQEQNTTKTAVKNGPIRIEKSHEPTVHENQPVKREDVFREDYSQDDREVLEKGKAKTLAKTFLESQKDNKGERKQPIVIDKAAGPTVLENQPEFRDDVVREDCSDLEELRKISSEKGKIKNMASSFISRKDQEKPQLTRPTPRLRDHWLESDGQQTTDGPPTQLVRFTPPRELTPPPLRNEAVLQSYGQITLSSKASSPPVADVAPTITSSNHLSMNNV</sequence>
<feature type="compositionally biased region" description="Basic and acidic residues" evidence="1">
    <location>
        <begin position="1"/>
        <end position="51"/>
    </location>
</feature>
<dbReference type="Proteomes" id="UP000549394">
    <property type="component" value="Unassembled WGS sequence"/>
</dbReference>
<feature type="region of interest" description="Disordered" evidence="1">
    <location>
        <begin position="310"/>
        <end position="343"/>
    </location>
</feature>
<comment type="caution">
    <text evidence="2">The sequence shown here is derived from an EMBL/GenBank/DDBJ whole genome shotgun (WGS) entry which is preliminary data.</text>
</comment>
<feature type="region of interest" description="Disordered" evidence="1">
    <location>
        <begin position="80"/>
        <end position="99"/>
    </location>
</feature>
<feature type="compositionally biased region" description="Polar residues" evidence="1">
    <location>
        <begin position="455"/>
        <end position="467"/>
    </location>
</feature>
<feature type="compositionally biased region" description="Polar residues" evidence="1">
    <location>
        <begin position="81"/>
        <end position="94"/>
    </location>
</feature>
<gene>
    <name evidence="2" type="ORF">DGYR_LOCUS8874</name>
</gene>
<name>A0A7I8VX91_9ANNE</name>